<evidence type="ECO:0000313" key="3">
    <source>
        <dbReference type="EMBL" id="KIE07715.1"/>
    </source>
</evidence>
<protein>
    <recommendedName>
        <fullName evidence="5">Dynamin family protein</fullName>
    </recommendedName>
</protein>
<comment type="caution">
    <text evidence="3">The sequence shown here is derived from an EMBL/GenBank/DDBJ whole genome shotgun (WGS) entry which is preliminary data.</text>
</comment>
<evidence type="ECO:0000313" key="4">
    <source>
        <dbReference type="Proteomes" id="UP000029738"/>
    </source>
</evidence>
<dbReference type="EMBL" id="JHEG02000059">
    <property type="protein sequence ID" value="KIE07715.1"/>
    <property type="molecule type" value="Genomic_DNA"/>
</dbReference>
<name>A0A0C1R5S5_9CYAN</name>
<feature type="coiled-coil region" evidence="1">
    <location>
        <begin position="24"/>
        <end position="86"/>
    </location>
</feature>
<evidence type="ECO:0008006" key="5">
    <source>
        <dbReference type="Google" id="ProtNLM"/>
    </source>
</evidence>
<dbReference type="Proteomes" id="UP000029738">
    <property type="component" value="Unassembled WGS sequence"/>
</dbReference>
<evidence type="ECO:0000256" key="1">
    <source>
        <dbReference type="SAM" id="Coils"/>
    </source>
</evidence>
<reference evidence="3" key="1">
    <citation type="journal article" date="2015" name="Genome Announc.">
        <title>Draft Genome Sequence of Tolypothrix boutellei Strain VB521301.</title>
        <authorList>
            <person name="Chandrababunaidu M.M."/>
            <person name="Singh D."/>
            <person name="Sen D."/>
            <person name="Bhan S."/>
            <person name="Das S."/>
            <person name="Gupta A."/>
            <person name="Adhikary S.P."/>
            <person name="Tripathy S."/>
        </authorList>
    </citation>
    <scope>NUCLEOTIDE SEQUENCE</scope>
    <source>
        <strain evidence="3">VB521301</strain>
    </source>
</reference>
<dbReference type="OrthoDB" id="530015at2"/>
<keyword evidence="1" id="KW-0175">Coiled coil</keyword>
<reference evidence="2" key="2">
    <citation type="submission" date="2019-11" db="EMBL/GenBank/DDBJ databases">
        <title>Improved Assembly of Tolypothrix boutellei genome.</title>
        <authorList>
            <person name="Sarangi A.N."/>
            <person name="Mukherjee M."/>
            <person name="Ghosh S."/>
            <person name="Singh D."/>
            <person name="Das A."/>
            <person name="Kant S."/>
            <person name="Prusty A."/>
            <person name="Tripathy S."/>
        </authorList>
    </citation>
    <scope>NUCLEOTIDE SEQUENCE</scope>
    <source>
        <strain evidence="2">VB521301</strain>
    </source>
</reference>
<accession>A0A0C1R5S5</accession>
<dbReference type="AlphaFoldDB" id="A0A0C1R5S5"/>
<dbReference type="RefSeq" id="WP_038082549.1">
    <property type="nucleotide sequence ID" value="NZ_JHEG04000001.1"/>
</dbReference>
<proteinExistence type="predicted"/>
<evidence type="ECO:0000313" key="2">
    <source>
        <dbReference type="EMBL" id="KAF3888783.1"/>
    </source>
</evidence>
<keyword evidence="4" id="KW-1185">Reference proteome</keyword>
<gene>
    <name evidence="3" type="ORF">DA73_0242610</name>
    <name evidence="2" type="ORF">DA73_0400027330</name>
</gene>
<dbReference type="STRING" id="1479485.DA73_0242610"/>
<dbReference type="CDD" id="cd00882">
    <property type="entry name" value="Ras_like_GTPase"/>
    <property type="match status" value="1"/>
</dbReference>
<organism evidence="3">
    <name type="scientific">Tolypothrix bouteillei VB521301</name>
    <dbReference type="NCBI Taxonomy" id="1479485"/>
    <lineage>
        <taxon>Bacteria</taxon>
        <taxon>Bacillati</taxon>
        <taxon>Cyanobacteriota</taxon>
        <taxon>Cyanophyceae</taxon>
        <taxon>Nostocales</taxon>
        <taxon>Tolypothrichaceae</taxon>
        <taxon>Tolypothrix</taxon>
    </lineage>
</organism>
<sequence>MNTTIKTGGTTNIFENRRSLAAKITSTEIDFQSLESVIHNLEENRQQWLTSSHVSKTVQTLPDNNLAELQQSIRHELEKLHKIKELYCRETIKIGVIGRPKQGKSRLLQSLTGLTSAEIPDGYRQHCTGVYCSIHNNFLEETYAEVYFYSENSFLTEVIYPYYEKLSLGLKPKTIDEFAAKTLPLLPSVFSSEVDQETMYLRLVRYHINVEKYRHLLGQPSPRRISKNEIPEYIAQETAYGQQSLFNYLAVREAKIYCKFPNTDVGKFVFVDLPGLGNTGICNEHSLIKKLVQEVDAILFVRMPKSMGDIWKEVDISLYEKTLAAIADLPSHVWSLMVINRTEAHSPYRDNLKTCQDLVLEITNKSRNISEYIIANCANSQESYKLLERSLNSIEEKNLELGYKDILLSQQKLAIVQSKVNAELDKVVKALDLATQDAPESALFEIQFKEVVRDLTNGLEKLLQELRKNRESIDLEFKKQIETALQAYRNDTGIPSIQEIEHLYSLEKNYHVVYEKYLHEIRARLLQHLLLLDEGLKRSLNKVKSQVAKVLIDKGRLGSLTQERGTEFLHAVATQIPPELIPGVPSQLKYGFKTLAEYQLSYRGFIQHRLRKSLDGLTPNEPATLKLTKSTSAEQVLLNLKIACAETLSKCESTLKQLLSEPNQAAYAIVEEFFDTILRRTNIEREWRIFLQEDREQSQQEILQESDRLLTSRDVLDLAQPTAVTN</sequence>
<dbReference type="Gene3D" id="3.40.50.300">
    <property type="entry name" value="P-loop containing nucleotide triphosphate hydrolases"/>
    <property type="match status" value="1"/>
</dbReference>
<dbReference type="SUPFAM" id="SSF52540">
    <property type="entry name" value="P-loop containing nucleoside triphosphate hydrolases"/>
    <property type="match status" value="1"/>
</dbReference>
<dbReference type="InterPro" id="IPR027417">
    <property type="entry name" value="P-loop_NTPase"/>
</dbReference>
<dbReference type="EMBL" id="JHEG04000001">
    <property type="protein sequence ID" value="KAF3888783.1"/>
    <property type="molecule type" value="Genomic_DNA"/>
</dbReference>